<feature type="region of interest" description="Disordered" evidence="1">
    <location>
        <begin position="32"/>
        <end position="64"/>
    </location>
</feature>
<protein>
    <recommendedName>
        <fullName evidence="2">PX domain-containing protein</fullName>
    </recommendedName>
</protein>
<dbReference type="InterPro" id="IPR036871">
    <property type="entry name" value="PX_dom_sf"/>
</dbReference>
<comment type="caution">
    <text evidence="3">The sequence shown here is derived from an EMBL/GenBank/DDBJ whole genome shotgun (WGS) entry which is preliminary data.</text>
</comment>
<keyword evidence="4" id="KW-1185">Reference proteome</keyword>
<dbReference type="GeneID" id="94350796"/>
<dbReference type="EMBL" id="SHOA02000014">
    <property type="protein sequence ID" value="TDH70418.1"/>
    <property type="molecule type" value="Genomic_DNA"/>
</dbReference>
<organism evidence="3 4">
    <name type="scientific">Bremia lactucae</name>
    <name type="common">Lettuce downy mildew</name>
    <dbReference type="NCBI Taxonomy" id="4779"/>
    <lineage>
        <taxon>Eukaryota</taxon>
        <taxon>Sar</taxon>
        <taxon>Stramenopiles</taxon>
        <taxon>Oomycota</taxon>
        <taxon>Peronosporomycetes</taxon>
        <taxon>Peronosporales</taxon>
        <taxon>Peronosporaceae</taxon>
        <taxon>Bremia</taxon>
    </lineage>
</organism>
<dbReference type="SUPFAM" id="SSF64268">
    <property type="entry name" value="PX domain"/>
    <property type="match status" value="1"/>
</dbReference>
<dbReference type="CDD" id="cd06093">
    <property type="entry name" value="PX_domain"/>
    <property type="match status" value="1"/>
</dbReference>
<feature type="compositionally biased region" description="Acidic residues" evidence="1">
    <location>
        <begin position="51"/>
        <end position="62"/>
    </location>
</feature>
<dbReference type="OrthoDB" id="164496at2759"/>
<reference evidence="3 4" key="1">
    <citation type="journal article" date="2021" name="Genome Biol.">
        <title>AFLAP: assembly-free linkage analysis pipeline using k-mers from genome sequencing data.</title>
        <authorList>
            <person name="Fletcher K."/>
            <person name="Zhang L."/>
            <person name="Gil J."/>
            <person name="Han R."/>
            <person name="Cavanaugh K."/>
            <person name="Michelmore R."/>
        </authorList>
    </citation>
    <scope>NUCLEOTIDE SEQUENCE [LARGE SCALE GENOMIC DNA]</scope>
    <source>
        <strain evidence="3 4">SF5</strain>
    </source>
</reference>
<proteinExistence type="predicted"/>
<evidence type="ECO:0000256" key="1">
    <source>
        <dbReference type="SAM" id="MobiDB-lite"/>
    </source>
</evidence>
<dbReference type="Proteomes" id="UP000294530">
    <property type="component" value="Unassembled WGS sequence"/>
</dbReference>
<dbReference type="KEGG" id="blac:94350796"/>
<evidence type="ECO:0000259" key="2">
    <source>
        <dbReference type="Pfam" id="PF00787"/>
    </source>
</evidence>
<dbReference type="Pfam" id="PF00787">
    <property type="entry name" value="PX"/>
    <property type="match status" value="1"/>
</dbReference>
<dbReference type="GO" id="GO:0035091">
    <property type="term" value="F:phosphatidylinositol binding"/>
    <property type="evidence" value="ECO:0007669"/>
    <property type="project" value="InterPro"/>
</dbReference>
<dbReference type="Gene3D" id="3.30.1520.10">
    <property type="entry name" value="Phox-like domain"/>
    <property type="match status" value="1"/>
</dbReference>
<evidence type="ECO:0000313" key="3">
    <source>
        <dbReference type="EMBL" id="TDH70418.1"/>
    </source>
</evidence>
<sequence>MGCAQSKTEDNVIDASSPEIEVVPAETKPVVAEDSVAEVEQPTTEKIDLPTEPEAETAEEPTTEQFKIKGHEIDEAGVVFYIVEGKSSSKKRFSDFKALVKALNNPKTLPALPFSGLGSKLRGKHNPDLIQEREMQLIIVLNAIANDAELANKEAFQKFVQC</sequence>
<dbReference type="RefSeq" id="XP_067819917.1">
    <property type="nucleotide sequence ID" value="XM_067965125.1"/>
</dbReference>
<dbReference type="InterPro" id="IPR001683">
    <property type="entry name" value="PX_dom"/>
</dbReference>
<dbReference type="AlphaFoldDB" id="A0A976FPA3"/>
<evidence type="ECO:0000313" key="4">
    <source>
        <dbReference type="Proteomes" id="UP000294530"/>
    </source>
</evidence>
<name>A0A976FPA3_BRELC</name>
<accession>A0A976FPA3</accession>
<gene>
    <name evidence="3" type="ORF">CCR75_007061</name>
</gene>
<feature type="domain" description="PX" evidence="2">
    <location>
        <begin position="85"/>
        <end position="161"/>
    </location>
</feature>